<feature type="compositionally biased region" description="Polar residues" evidence="1">
    <location>
        <begin position="502"/>
        <end position="511"/>
    </location>
</feature>
<feature type="compositionally biased region" description="Acidic residues" evidence="1">
    <location>
        <begin position="1523"/>
        <end position="1536"/>
    </location>
</feature>
<feature type="compositionally biased region" description="Acidic residues" evidence="1">
    <location>
        <begin position="227"/>
        <end position="247"/>
    </location>
</feature>
<feature type="compositionally biased region" description="Acidic residues" evidence="1">
    <location>
        <begin position="471"/>
        <end position="484"/>
    </location>
</feature>
<feature type="compositionally biased region" description="Polar residues" evidence="1">
    <location>
        <begin position="1279"/>
        <end position="1288"/>
    </location>
</feature>
<evidence type="ECO:0000259" key="2">
    <source>
        <dbReference type="Pfam" id="PF24054"/>
    </source>
</evidence>
<proteinExistence type="predicted"/>
<dbReference type="Pfam" id="PF24054">
    <property type="entry name" value="DUF7357"/>
    <property type="match status" value="1"/>
</dbReference>
<feature type="region of interest" description="Disordered" evidence="1">
    <location>
        <begin position="1262"/>
        <end position="1296"/>
    </location>
</feature>
<feature type="compositionally biased region" description="Low complexity" evidence="1">
    <location>
        <begin position="291"/>
        <end position="301"/>
    </location>
</feature>
<feature type="compositionally biased region" description="Polar residues" evidence="1">
    <location>
        <begin position="271"/>
        <end position="290"/>
    </location>
</feature>
<evidence type="ECO:0000313" key="3">
    <source>
        <dbReference type="EMBL" id="PSR85897.1"/>
    </source>
</evidence>
<dbReference type="InParanoid" id="A0A2T3A8W2"/>
<name>A0A2T3A8W2_9PEZI</name>
<feature type="domain" description="DUF7357" evidence="2">
    <location>
        <begin position="5"/>
        <end position="141"/>
    </location>
</feature>
<protein>
    <recommendedName>
        <fullName evidence="2">DUF7357 domain-containing protein</fullName>
    </recommendedName>
</protein>
<dbReference type="InterPro" id="IPR055781">
    <property type="entry name" value="DUF7357"/>
</dbReference>
<dbReference type="STRING" id="2025994.A0A2T3A8W2"/>
<feature type="compositionally biased region" description="Basic and acidic residues" evidence="1">
    <location>
        <begin position="1005"/>
        <end position="1022"/>
    </location>
</feature>
<feature type="region of interest" description="Disordered" evidence="1">
    <location>
        <begin position="1149"/>
        <end position="1249"/>
    </location>
</feature>
<feature type="compositionally biased region" description="Basic and acidic residues" evidence="1">
    <location>
        <begin position="312"/>
        <end position="323"/>
    </location>
</feature>
<feature type="compositionally biased region" description="Acidic residues" evidence="1">
    <location>
        <begin position="1032"/>
        <end position="1045"/>
    </location>
</feature>
<feature type="compositionally biased region" description="Basic residues" evidence="1">
    <location>
        <begin position="704"/>
        <end position="719"/>
    </location>
</feature>
<feature type="compositionally biased region" description="Acidic residues" evidence="1">
    <location>
        <begin position="426"/>
        <end position="459"/>
    </location>
</feature>
<feature type="region of interest" description="Disordered" evidence="1">
    <location>
        <begin position="426"/>
        <end position="719"/>
    </location>
</feature>
<evidence type="ECO:0000256" key="1">
    <source>
        <dbReference type="SAM" id="MobiDB-lite"/>
    </source>
</evidence>
<organism evidence="3 4">
    <name type="scientific">Coniella lustricola</name>
    <dbReference type="NCBI Taxonomy" id="2025994"/>
    <lineage>
        <taxon>Eukaryota</taxon>
        <taxon>Fungi</taxon>
        <taxon>Dikarya</taxon>
        <taxon>Ascomycota</taxon>
        <taxon>Pezizomycotina</taxon>
        <taxon>Sordariomycetes</taxon>
        <taxon>Sordariomycetidae</taxon>
        <taxon>Diaporthales</taxon>
        <taxon>Schizoparmaceae</taxon>
        <taxon>Coniella</taxon>
    </lineage>
</organism>
<feature type="region of interest" description="Disordered" evidence="1">
    <location>
        <begin position="1334"/>
        <end position="1583"/>
    </location>
</feature>
<dbReference type="Proteomes" id="UP000241462">
    <property type="component" value="Unassembled WGS sequence"/>
</dbReference>
<feature type="region of interest" description="Disordered" evidence="1">
    <location>
        <begin position="269"/>
        <end position="328"/>
    </location>
</feature>
<feature type="compositionally biased region" description="Acidic residues" evidence="1">
    <location>
        <begin position="561"/>
        <end position="571"/>
    </location>
</feature>
<feature type="compositionally biased region" description="Low complexity" evidence="1">
    <location>
        <begin position="1357"/>
        <end position="1367"/>
    </location>
</feature>
<feature type="compositionally biased region" description="Basic and acidic residues" evidence="1">
    <location>
        <begin position="1265"/>
        <end position="1278"/>
    </location>
</feature>
<gene>
    <name evidence="3" type="ORF">BD289DRAFT_248016</name>
</gene>
<feature type="compositionally biased region" description="Basic and acidic residues" evidence="1">
    <location>
        <begin position="529"/>
        <end position="543"/>
    </location>
</feature>
<feature type="compositionally biased region" description="Polar residues" evidence="1">
    <location>
        <begin position="1428"/>
        <end position="1438"/>
    </location>
</feature>
<feature type="compositionally biased region" description="Acidic residues" evidence="1">
    <location>
        <begin position="1505"/>
        <end position="1515"/>
    </location>
</feature>
<feature type="compositionally biased region" description="Low complexity" evidence="1">
    <location>
        <begin position="620"/>
        <end position="648"/>
    </location>
</feature>
<feature type="compositionally biased region" description="Low complexity" evidence="1">
    <location>
        <begin position="1380"/>
        <end position="1391"/>
    </location>
</feature>
<feature type="region of interest" description="Disordered" evidence="1">
    <location>
        <begin position="828"/>
        <end position="884"/>
    </location>
</feature>
<sequence length="1583" mass="173112">MDKRMRLRLVVRRNGLPDVRIIFNISLADDPTVVNLLEQINDDIPLEDAHGQWGLEDYAVELHGKDGQPFECLHYQPVAGVLEKDDEVFIRPLMTVDLKKRRLAGRDQILHGGQHLIDGVPFGRNRLRIPRGRPSVNIAPRKRRRLTYHGDAIPRSPQGYIDEDLESIEQQEDEQAQTPLLISPRGAPNARLSVRHVRFPPGIGSSDEPEEDYTELSQEEHSQAESPQDEEAMSSSEGEDADDLSELEPSADEVAAELEDLRALAAEENATTSAERFQQKGRSASPAQSPRSTRSLSSLRRNGGEDPSPEAITREDTHQEQLSKSDLNLSGPLFDKITAIRFAYPQVSPVVCGQLLIKHNLDVSKTWHILAKTIRPRQGLAETMVVSTQLELPQQIQVVSSSPEPKATQGFGEFNQIEDELPNAAAGEEDAWPSEGEDQPDEDEEDDEDEDEEDYEGGELCDANTHHIESNDDDSGGDGDEAPEELSTRPTQESQFHAHALTSRSNATSSGRGAKSDAEFDVIGTRQAQETRSRGPARMERRSSPVHKSSSSSNSSNASDDSSDPSDEDEAASVADDSRGSKDLPVSLSSTSVKVNSLPHLTEIQNEKPISASIKPSGQESSSESSSGSSSESDSESSSGSSSDSSSDSDSESVTGPRRVTKSKGITSSEKKRSQVSQVPRVVDQNAVPQTIPQPVAPGQGKTRTQKRNLRRRLQNQKKKAVLQNASEIASGGTSLAMPSSSEPLAESVDLVAMKQALLQMLEDKPGSSTPHTPHNEVTINTDDIAHATVEGTTAVSDVASEDSEAWRRKILYRAVECVQEGIELSEPPFPFKQRWDPQQRWEYQRGSQGRGKRKSRDNSQFYDDAHLHDTKKHKIRHNAQSGKATRPLDYEDDIILDYDDAPPHVEHLTTDEPRNLSSELGQFWADESNWLSSGVEDDLPSLPEDVSSLPKLTKDNLVPGSIIAWKQLLCTEATNWQPQISHFMTAIVLQVHGDGENMQVQLAKRDRTADKNEKKFDEETGQRIYGKFEVPDEDEDEDWEEDDGVRDTSLSQMIDACLVQKRSNLSQPDQRQSQREPSESTPSAGSAGPDYEVANTPPADNLDSKMSSRGGEKEQSETLDHEAPEPSAEHGLTTSLAMDIKVVQDSAIADSSLIPDRSPSRQLEEEDADNMLALDGHPSRQLEEEYASSIYPAYPADMSHRGSSAAPSEYGSRDVSQDESQPAAMDISEMTTPRRPTSRQTITGLAMPDSVEAPELVIIPEEYDSVRTDPKKVDQSKPEVSQDTLPSDQIGRQIDPNLVTHSYELGTGISNTPSIIHGFDDQDAGVVYGGLADEEEEEGAEMTTPHKKREDGMQRTRANTTTTKGTPFQMRTKSPAPTSPRSDGSTGSSSIFPDIEFLGSQPAKIKFRASPKKIKNEPLGYEDGPSGFNSTADSANNVRVDASVSPPPVTRQRLSQRRMPASSPAPVADYGGSSPPGALADADHDEGAGALLGLDEISEHSADSEEDLDEEAEAEPVYTEMYAEDSEDGDYEEGSVEGSPPNPDASSPVAAEKRRTSWVSGSQGASRKASGRYRGRWTVGGI</sequence>
<feature type="compositionally biased region" description="Basic and acidic residues" evidence="1">
    <location>
        <begin position="834"/>
        <end position="844"/>
    </location>
</feature>
<feature type="compositionally biased region" description="Basic and acidic residues" evidence="1">
    <location>
        <begin position="1111"/>
        <end position="1129"/>
    </location>
</feature>
<dbReference type="EMBL" id="KZ678436">
    <property type="protein sequence ID" value="PSR85897.1"/>
    <property type="molecule type" value="Genomic_DNA"/>
</dbReference>
<reference evidence="3 4" key="1">
    <citation type="journal article" date="2018" name="Mycol. Prog.">
        <title>Coniella lustricola, a new species from submerged detritus.</title>
        <authorList>
            <person name="Raudabaugh D.B."/>
            <person name="Iturriaga T."/>
            <person name="Carver A."/>
            <person name="Mondo S."/>
            <person name="Pangilinan J."/>
            <person name="Lipzen A."/>
            <person name="He G."/>
            <person name="Amirebrahimi M."/>
            <person name="Grigoriev I.V."/>
            <person name="Miller A.N."/>
        </authorList>
    </citation>
    <scope>NUCLEOTIDE SEQUENCE [LARGE SCALE GENOMIC DNA]</scope>
    <source>
        <strain evidence="3 4">B22-T-1</strain>
    </source>
</reference>
<evidence type="ECO:0000313" key="4">
    <source>
        <dbReference type="Proteomes" id="UP000241462"/>
    </source>
</evidence>
<accession>A0A2T3A8W2</accession>
<keyword evidence="4" id="KW-1185">Reference proteome</keyword>
<feature type="compositionally biased region" description="Polar residues" evidence="1">
    <location>
        <begin position="1230"/>
        <end position="1244"/>
    </location>
</feature>
<feature type="region of interest" description="Disordered" evidence="1">
    <location>
        <begin position="197"/>
        <end position="247"/>
    </location>
</feature>
<feature type="region of interest" description="Disordered" evidence="1">
    <location>
        <begin position="1005"/>
        <end position="1046"/>
    </location>
</feature>
<feature type="region of interest" description="Disordered" evidence="1">
    <location>
        <begin position="140"/>
        <end position="159"/>
    </location>
</feature>
<dbReference type="OrthoDB" id="5368821at2759"/>
<feature type="region of interest" description="Disordered" evidence="1">
    <location>
        <begin position="1065"/>
        <end position="1137"/>
    </location>
</feature>
<feature type="compositionally biased region" description="Low complexity" evidence="1">
    <location>
        <begin position="546"/>
        <end position="560"/>
    </location>
</feature>